<reference evidence="4 5" key="2">
    <citation type="journal article" date="2012" name="Open Biol.">
        <title>Characteristics of nucleosomes and linker DNA regions on the genome of the basidiomycete Mixia osmundae revealed by mono- and dinucleosome mapping.</title>
        <authorList>
            <person name="Nishida H."/>
            <person name="Kondo S."/>
            <person name="Matsumoto T."/>
            <person name="Suzuki Y."/>
            <person name="Yoshikawa H."/>
            <person name="Taylor T.D."/>
            <person name="Sugiyama J."/>
        </authorList>
    </citation>
    <scope>NUCLEOTIDE SEQUENCE [LARGE SCALE GENOMIC DNA]</scope>
    <source>
        <strain evidence="5">CBS 9802 / IAM 14324 / JCM 22182 / KY 12970</strain>
    </source>
</reference>
<dbReference type="eggNOG" id="KOG2437">
    <property type="taxonomic scope" value="Eukaryota"/>
</dbReference>
<keyword evidence="5" id="KW-1185">Reference proteome</keyword>
<dbReference type="OMA" id="MGHCMEY"/>
<feature type="region of interest" description="Disordered" evidence="2">
    <location>
        <begin position="92"/>
        <end position="152"/>
    </location>
</feature>
<feature type="domain" description="Muskelin N-terminal" evidence="3">
    <location>
        <begin position="200"/>
        <end position="371"/>
    </location>
</feature>
<evidence type="ECO:0000313" key="5">
    <source>
        <dbReference type="Proteomes" id="UP000009131"/>
    </source>
</evidence>
<dbReference type="OrthoDB" id="10052615at2759"/>
<keyword evidence="1" id="KW-0677">Repeat</keyword>
<reference evidence="4 5" key="1">
    <citation type="journal article" date="2011" name="J. Gen. Appl. Microbiol.">
        <title>Draft genome sequencing of the enigmatic basidiomycete Mixia osmundae.</title>
        <authorList>
            <person name="Nishida H."/>
            <person name="Nagatsuka Y."/>
            <person name="Sugiyama J."/>
        </authorList>
    </citation>
    <scope>NUCLEOTIDE SEQUENCE [LARGE SCALE GENOMIC DNA]</scope>
    <source>
        <strain evidence="5">CBS 9802 / IAM 14324 / JCM 22182 / KY 12970</strain>
    </source>
</reference>
<dbReference type="STRING" id="764103.G7E2Q0"/>
<dbReference type="AlphaFoldDB" id="G7E2Q0"/>
<dbReference type="EMBL" id="BABT02000110">
    <property type="protein sequence ID" value="GAA97110.1"/>
    <property type="molecule type" value="Genomic_DNA"/>
</dbReference>
<protein>
    <recommendedName>
        <fullName evidence="3">Muskelin N-terminal domain-containing protein</fullName>
    </recommendedName>
</protein>
<dbReference type="Gene3D" id="2.60.120.260">
    <property type="entry name" value="Galactose-binding domain-like"/>
    <property type="match status" value="1"/>
</dbReference>
<dbReference type="Pfam" id="PF24681">
    <property type="entry name" value="Kelch_KLHDC2_KLHL20_DRC7"/>
    <property type="match status" value="1"/>
</dbReference>
<dbReference type="GO" id="GO:0005737">
    <property type="term" value="C:cytoplasm"/>
    <property type="evidence" value="ECO:0007669"/>
    <property type="project" value="TreeGrafter"/>
</dbReference>
<dbReference type="FunCoup" id="G7E2Q0">
    <property type="interactions" value="406"/>
</dbReference>
<organism evidence="4 5">
    <name type="scientific">Mixia osmundae (strain CBS 9802 / IAM 14324 / JCM 22182 / KY 12970)</name>
    <dbReference type="NCBI Taxonomy" id="764103"/>
    <lineage>
        <taxon>Eukaryota</taxon>
        <taxon>Fungi</taxon>
        <taxon>Dikarya</taxon>
        <taxon>Basidiomycota</taxon>
        <taxon>Pucciniomycotina</taxon>
        <taxon>Mixiomycetes</taxon>
        <taxon>Mixiales</taxon>
        <taxon>Mixiaceae</taxon>
        <taxon>Mixia</taxon>
    </lineage>
</organism>
<dbReference type="PANTHER" id="PTHR15526:SF5">
    <property type="entry name" value="MUSKELIN"/>
    <property type="match status" value="1"/>
</dbReference>
<sequence>MAAAARGSPSPAQGSAKVSNVATYRSPVAIFPTQEAKPASLTASSNIDQSELNNSDWKVDKIRYRIHAYSTHSASYIPQNILIDSPLDQASRWSGASTGAQAAPAQQSGPSAFAASTTVETQTGDDERAWTRLPDRSGVGQDSDADGNPVTATVDTGLQPGLAPQAATRVAHDLPAALRPVDLTRSLSGEFAKSSRQLQDYLQGQERLVSSSATGMQYITLILDQVALVTSVIFGKYHKPHPCNLREFKIYGGLDADPAQMNLLFVGGLRNDSISEEFEIRTLSSEAVHYPCRYLRIEPIAAHSQNYNLSIWYVALKGVTDQRFVERICNVFSDCRETKALRLIQKHLRQRALLPAFSALQEQTRLSFEHDLVTKLHTVLVRNGDFDDAEELLSQMAIQFQLFDDHIQKTAPTPLWTRLDDDPATHSLDGDMPPARGGHQLVLCSETSQILLFGGWNGHQDLADLWSFSLVTKRWKQLSGNTARDGGPSARACHAATLDERTGMMYILGRYEDNASTDEPGSDLYCYYTIGPRAGTWELLSANTAADGGPKLIFDHQIAFDTGRACLYVFGGKIVQTKETQAYSGLYRYETVARKWTHILGDPHENEEYSAERMLARMGHSMLYLPKRDSLLIFGGQRFDAYYTDMWEHTLDTHQTIRVSSNYTLENGPPGGFTLRAIWTGSEAHLLSGLMREGKAGLSPRSNIWIKSPTGPWIRVESSRAIEPDELAVSEPVPRFAHQFVYDPREDAHYVFGGNPGEDKAPQTRLADFWRLKIARLDIGEVTRKLKFLIRKQRFIEMCGQSPAMSALVYLQTSLSSVTNHSDEREAAAFRACMASLLARPTEGVPTDVDLSMSGNLYPAYPLSVSAKAWEQRTRVFERITALVNPAATEPASNLIDTISVV</sequence>
<dbReference type="Gene3D" id="2.120.10.80">
    <property type="entry name" value="Kelch-type beta propeller"/>
    <property type="match status" value="2"/>
</dbReference>
<dbReference type="SUPFAM" id="SSF117281">
    <property type="entry name" value="Kelch motif"/>
    <property type="match status" value="1"/>
</dbReference>
<evidence type="ECO:0000256" key="1">
    <source>
        <dbReference type="ARBA" id="ARBA00022737"/>
    </source>
</evidence>
<evidence type="ECO:0000256" key="2">
    <source>
        <dbReference type="SAM" id="MobiDB-lite"/>
    </source>
</evidence>
<accession>G7E2Q0</accession>
<dbReference type="Proteomes" id="UP000009131">
    <property type="component" value="Unassembled WGS sequence"/>
</dbReference>
<dbReference type="HOGENOM" id="CLU_004210_0_1_1"/>
<dbReference type="Pfam" id="PF06588">
    <property type="entry name" value="Muskelin_N"/>
    <property type="match status" value="2"/>
</dbReference>
<evidence type="ECO:0000259" key="3">
    <source>
        <dbReference type="Pfam" id="PF06588"/>
    </source>
</evidence>
<name>G7E2Q0_MIXOS</name>
<dbReference type="PANTHER" id="PTHR15526">
    <property type="entry name" value="MUSKELIN"/>
    <property type="match status" value="1"/>
</dbReference>
<feature type="compositionally biased region" description="Low complexity" evidence="2">
    <location>
        <begin position="94"/>
        <end position="116"/>
    </location>
</feature>
<dbReference type="RefSeq" id="XP_014565530.1">
    <property type="nucleotide sequence ID" value="XM_014710044.1"/>
</dbReference>
<comment type="caution">
    <text evidence="4">The sequence shown here is derived from an EMBL/GenBank/DDBJ whole genome shotgun (WGS) entry which is preliminary data.</text>
</comment>
<gene>
    <name evidence="4" type="primary">Mo03785</name>
    <name evidence="4" type="ORF">E5Q_03785</name>
</gene>
<proteinExistence type="predicted"/>
<feature type="compositionally biased region" description="Basic and acidic residues" evidence="2">
    <location>
        <begin position="125"/>
        <end position="135"/>
    </location>
</feature>
<dbReference type="InParanoid" id="G7E2Q0"/>
<evidence type="ECO:0000313" key="4">
    <source>
        <dbReference type="EMBL" id="GAA97110.1"/>
    </source>
</evidence>
<dbReference type="InterPro" id="IPR015915">
    <property type="entry name" value="Kelch-typ_b-propeller"/>
</dbReference>
<dbReference type="InterPro" id="IPR010565">
    <property type="entry name" value="Muskelin_N"/>
</dbReference>
<dbReference type="InterPro" id="IPR052456">
    <property type="entry name" value="CTLH_complex_component"/>
</dbReference>
<feature type="domain" description="Muskelin N-terminal" evidence="3">
    <location>
        <begin position="60"/>
        <end position="97"/>
    </location>
</feature>